<accession>A0A9W8AYS7</accession>
<dbReference type="AlphaFoldDB" id="A0A9W8AYS7"/>
<dbReference type="PANTHER" id="PTHR12771">
    <property type="entry name" value="ENGULFMENT AND CELL MOTILITY"/>
    <property type="match status" value="1"/>
</dbReference>
<dbReference type="Proteomes" id="UP001151582">
    <property type="component" value="Unassembled WGS sequence"/>
</dbReference>
<proteinExistence type="predicted"/>
<gene>
    <name evidence="2" type="ORF">H4R34_004129</name>
</gene>
<keyword evidence="3" id="KW-1185">Reference proteome</keyword>
<comment type="caution">
    <text evidence="2">The sequence shown here is derived from an EMBL/GenBank/DDBJ whole genome shotgun (WGS) entry which is preliminary data.</text>
</comment>
<reference evidence="2" key="1">
    <citation type="submission" date="2022-07" db="EMBL/GenBank/DDBJ databases">
        <title>Phylogenomic reconstructions and comparative analyses of Kickxellomycotina fungi.</title>
        <authorList>
            <person name="Reynolds N.K."/>
            <person name="Stajich J.E."/>
            <person name="Barry K."/>
            <person name="Grigoriev I.V."/>
            <person name="Crous P."/>
            <person name="Smith M.E."/>
        </authorList>
    </citation>
    <scope>NUCLEOTIDE SEQUENCE</scope>
    <source>
        <strain evidence="2">RSA 567</strain>
    </source>
</reference>
<dbReference type="InterPro" id="IPR006816">
    <property type="entry name" value="ELMO_dom"/>
</dbReference>
<dbReference type="OrthoDB" id="67155at2759"/>
<organism evidence="2 3">
    <name type="scientific">Dimargaris verticillata</name>
    <dbReference type="NCBI Taxonomy" id="2761393"/>
    <lineage>
        <taxon>Eukaryota</taxon>
        <taxon>Fungi</taxon>
        <taxon>Fungi incertae sedis</taxon>
        <taxon>Zoopagomycota</taxon>
        <taxon>Kickxellomycotina</taxon>
        <taxon>Dimargaritomycetes</taxon>
        <taxon>Dimargaritales</taxon>
        <taxon>Dimargaritaceae</taxon>
        <taxon>Dimargaris</taxon>
    </lineage>
</organism>
<evidence type="ECO:0000313" key="3">
    <source>
        <dbReference type="Proteomes" id="UP001151582"/>
    </source>
</evidence>
<name>A0A9W8AYS7_9FUNG</name>
<protein>
    <recommendedName>
        <fullName evidence="1">ELMO domain-containing protein</fullName>
    </recommendedName>
</protein>
<dbReference type="InterPro" id="IPR050868">
    <property type="entry name" value="ELMO_domain-containing"/>
</dbReference>
<dbReference type="PANTHER" id="PTHR12771:SF51">
    <property type="entry name" value="LD01482P"/>
    <property type="match status" value="1"/>
</dbReference>
<feature type="domain" description="ELMO" evidence="1">
    <location>
        <begin position="171"/>
        <end position="330"/>
    </location>
</feature>
<sequence length="433" mass="49573">MVWCHPSVWLTVWRRWSLRATLLLLYLVYPDDRNEPSLWLQLFKLWKWAGRLTWHRGLTQLERLLITTPVPTIGKTQRLAPRTALWLHTLDQCIHHSIPLVPIASALTKPEAIVASQLAAEVYQLKQLPRVHAQCPVQLLESSLARIHRIPQLLASLETQRRTAVTWADPAHAHQLERLWTLLETPVATHSPSAPKPRPDWPSIGFQGANPCTDFRGMGRLALDSLDYYAKTYPSSARFVLACSQRHPTAWYSFAIVGINLTALAWRLAQIRHLRVYWHVYPGSLDVAYFDLVSYLIHTFNDYWFTPHLAAVFDEHHHPSTGLLGSKPNLPLSDHTVSSRYTGYRQQSPEMSPDTIDWADTAQWPSPPFTIMDFESVVVRFERDLFRKLIVGQIQPFLCCHSFITDAPPLLHLDQATDLIGAVLTDTHKKKAQ</sequence>
<dbReference type="PROSITE" id="PS51335">
    <property type="entry name" value="ELMO"/>
    <property type="match status" value="1"/>
</dbReference>
<dbReference type="EMBL" id="JANBQB010000470">
    <property type="protein sequence ID" value="KAJ1976014.1"/>
    <property type="molecule type" value="Genomic_DNA"/>
</dbReference>
<evidence type="ECO:0000313" key="2">
    <source>
        <dbReference type="EMBL" id="KAJ1976014.1"/>
    </source>
</evidence>
<dbReference type="Pfam" id="PF04727">
    <property type="entry name" value="ELMO_CED12"/>
    <property type="match status" value="1"/>
</dbReference>
<evidence type="ECO:0000259" key="1">
    <source>
        <dbReference type="PROSITE" id="PS51335"/>
    </source>
</evidence>